<evidence type="ECO:0000313" key="2">
    <source>
        <dbReference type="EMBL" id="MDC7682985.1"/>
    </source>
</evidence>
<gene>
    <name evidence="2" type="ORF">PQU92_06840</name>
</gene>
<proteinExistence type="predicted"/>
<name>A0ABT5HT16_9CAUL</name>
<protein>
    <submittedName>
        <fullName evidence="2">Uncharacterized protein</fullName>
    </submittedName>
</protein>
<dbReference type="EMBL" id="JAQQKX010000004">
    <property type="protein sequence ID" value="MDC7682985.1"/>
    <property type="molecule type" value="Genomic_DNA"/>
</dbReference>
<keyword evidence="3" id="KW-1185">Reference proteome</keyword>
<evidence type="ECO:0000313" key="3">
    <source>
        <dbReference type="Proteomes" id="UP001214854"/>
    </source>
</evidence>
<evidence type="ECO:0000256" key="1">
    <source>
        <dbReference type="SAM" id="Phobius"/>
    </source>
</evidence>
<dbReference type="PROSITE" id="PS51257">
    <property type="entry name" value="PROKAR_LIPOPROTEIN"/>
    <property type="match status" value="1"/>
</dbReference>
<keyword evidence="1" id="KW-0472">Membrane</keyword>
<dbReference type="RefSeq" id="WP_272747469.1">
    <property type="nucleotide sequence ID" value="NZ_JAQQKX010000004.1"/>
</dbReference>
<dbReference type="Proteomes" id="UP001214854">
    <property type="component" value="Unassembled WGS sequence"/>
</dbReference>
<reference evidence="2 3" key="1">
    <citation type="submission" date="2023-01" db="EMBL/GenBank/DDBJ databases">
        <title>Novel species of the genus Asticcacaulis isolated from rivers.</title>
        <authorList>
            <person name="Lu H."/>
        </authorList>
    </citation>
    <scope>NUCLEOTIDE SEQUENCE [LARGE SCALE GENOMIC DNA]</scope>
    <source>
        <strain evidence="2 3">BYS171W</strain>
    </source>
</reference>
<organism evidence="2 3">
    <name type="scientific">Asticcacaulis aquaticus</name>
    <dbReference type="NCBI Taxonomy" id="2984212"/>
    <lineage>
        <taxon>Bacteria</taxon>
        <taxon>Pseudomonadati</taxon>
        <taxon>Pseudomonadota</taxon>
        <taxon>Alphaproteobacteria</taxon>
        <taxon>Caulobacterales</taxon>
        <taxon>Caulobacteraceae</taxon>
        <taxon>Asticcacaulis</taxon>
    </lineage>
</organism>
<comment type="caution">
    <text evidence="2">The sequence shown here is derived from an EMBL/GenBank/DDBJ whole genome shotgun (WGS) entry which is preliminary data.</text>
</comment>
<keyword evidence="1" id="KW-0812">Transmembrane</keyword>
<accession>A0ABT5HT16</accession>
<sequence length="112" mass="12158">MPSHGGRSLVLVYASGGGICGTSGCYLLILERTPTSYRVLGNIQGWPSIRRLTGNSAYPDLSIWTQGGGVQPGYRSLIRFDGKAYRLMETTHPAAKGQILFSPQTPDQLLYP</sequence>
<feature type="transmembrane region" description="Helical" evidence="1">
    <location>
        <begin position="12"/>
        <end position="30"/>
    </location>
</feature>
<keyword evidence="1" id="KW-1133">Transmembrane helix</keyword>